<sequence length="145" mass="16117">MTRQYDVRRSSEFPQKDTDNWILQRSAVRELPAKTVTPQTETVAGDRSGITVDLLEIPVHNQDPLVVQPKLMAGSVGNHNWVCQLKEHQQNLADVGDTPVQQVAEVEAPNNTGLPNRLKAGVENLSGMLMDDVRVYYNSSKPAQL</sequence>
<dbReference type="Proteomes" id="UP000176944">
    <property type="component" value="Chromosome"/>
</dbReference>
<evidence type="ECO:0000313" key="2">
    <source>
        <dbReference type="Proteomes" id="UP000176944"/>
    </source>
</evidence>
<accession>A0A1D9G152</accession>
<gene>
    <name evidence="1" type="ORF">BJP36_16975</name>
</gene>
<reference evidence="2" key="1">
    <citation type="submission" date="2016-10" db="EMBL/GenBank/DDBJ databases">
        <title>Comparative genomics uncovers the prolific and rare metabolic potential of the cyanobacterial genus Moorea.</title>
        <authorList>
            <person name="Leao T."/>
            <person name="Castelao G."/>
            <person name="Korobeynikov A."/>
            <person name="Monroe E.A."/>
            <person name="Podell S."/>
            <person name="Glukhov E."/>
            <person name="Allen E."/>
            <person name="Gerwick W.H."/>
            <person name="Gerwick L."/>
        </authorList>
    </citation>
    <scope>NUCLEOTIDE SEQUENCE [LARGE SCALE GENOMIC DNA]</scope>
    <source>
        <strain evidence="2">JHB</strain>
    </source>
</reference>
<protein>
    <submittedName>
        <fullName evidence="1">Uncharacterized protein</fullName>
    </submittedName>
</protein>
<organism evidence="1 2">
    <name type="scientific">Moorena producens (strain JHB)</name>
    <dbReference type="NCBI Taxonomy" id="1454205"/>
    <lineage>
        <taxon>Bacteria</taxon>
        <taxon>Bacillati</taxon>
        <taxon>Cyanobacteriota</taxon>
        <taxon>Cyanophyceae</taxon>
        <taxon>Coleofasciculales</taxon>
        <taxon>Coleofasciculaceae</taxon>
        <taxon>Moorena</taxon>
    </lineage>
</organism>
<proteinExistence type="predicted"/>
<name>A0A1D9G152_MOOP1</name>
<dbReference type="EMBL" id="CP017708">
    <property type="protein sequence ID" value="AOY81346.2"/>
    <property type="molecule type" value="Genomic_DNA"/>
</dbReference>
<dbReference type="AlphaFoldDB" id="A0A1D9G152"/>
<evidence type="ECO:0000313" key="1">
    <source>
        <dbReference type="EMBL" id="AOY81346.2"/>
    </source>
</evidence>